<evidence type="ECO:0000313" key="1">
    <source>
        <dbReference type="EMBL" id="KAG5188495.1"/>
    </source>
</evidence>
<sequence length="97" mass="11159">MPFKGWLVHDIQKIRWGTDPDPKAPELMGTETLRRSCPAELLPQSFSLIYAYRTVDFTAQDIEQAHWIVDGLQARYGYPRHATALERHAAAMPKHLE</sequence>
<dbReference type="AlphaFoldDB" id="A0A835ZBU1"/>
<keyword evidence="2" id="KW-1185">Reference proteome</keyword>
<dbReference type="InterPro" id="IPR011993">
    <property type="entry name" value="PH-like_dom_sf"/>
</dbReference>
<proteinExistence type="predicted"/>
<dbReference type="OrthoDB" id="10690547at2759"/>
<protein>
    <submittedName>
        <fullName evidence="1">Uncharacterized protein</fullName>
    </submittedName>
</protein>
<dbReference type="EMBL" id="JAFCMP010000068">
    <property type="protein sequence ID" value="KAG5188495.1"/>
    <property type="molecule type" value="Genomic_DNA"/>
</dbReference>
<gene>
    <name evidence="1" type="ORF">JKP88DRAFT_275711</name>
</gene>
<evidence type="ECO:0000313" key="2">
    <source>
        <dbReference type="Proteomes" id="UP000664859"/>
    </source>
</evidence>
<dbReference type="Proteomes" id="UP000664859">
    <property type="component" value="Unassembled WGS sequence"/>
</dbReference>
<comment type="caution">
    <text evidence="1">The sequence shown here is derived from an EMBL/GenBank/DDBJ whole genome shotgun (WGS) entry which is preliminary data.</text>
</comment>
<name>A0A835ZBU1_9STRA</name>
<dbReference type="Gene3D" id="2.30.29.30">
    <property type="entry name" value="Pleckstrin-homology domain (PH domain)/Phosphotyrosine-binding domain (PTB)"/>
    <property type="match status" value="1"/>
</dbReference>
<organism evidence="1 2">
    <name type="scientific">Tribonema minus</name>
    <dbReference type="NCBI Taxonomy" id="303371"/>
    <lineage>
        <taxon>Eukaryota</taxon>
        <taxon>Sar</taxon>
        <taxon>Stramenopiles</taxon>
        <taxon>Ochrophyta</taxon>
        <taxon>PX clade</taxon>
        <taxon>Xanthophyceae</taxon>
        <taxon>Tribonematales</taxon>
        <taxon>Tribonemataceae</taxon>
        <taxon>Tribonema</taxon>
    </lineage>
</organism>
<accession>A0A835ZBU1</accession>
<reference evidence="1" key="1">
    <citation type="submission" date="2021-02" db="EMBL/GenBank/DDBJ databases">
        <title>First Annotated Genome of the Yellow-green Alga Tribonema minus.</title>
        <authorList>
            <person name="Mahan K.M."/>
        </authorList>
    </citation>
    <scope>NUCLEOTIDE SEQUENCE</scope>
    <source>
        <strain evidence="1">UTEX B ZZ1240</strain>
    </source>
</reference>